<dbReference type="PANTHER" id="PTHR35794">
    <property type="entry name" value="CELL DIVISION PROTEIN DIVIVA"/>
    <property type="match status" value="1"/>
</dbReference>
<feature type="coiled-coil region" evidence="7">
    <location>
        <begin position="54"/>
        <end position="95"/>
    </location>
</feature>
<evidence type="ECO:0000313" key="8">
    <source>
        <dbReference type="EMBL" id="HIX81378.1"/>
    </source>
</evidence>
<reference evidence="8" key="2">
    <citation type="submission" date="2021-04" db="EMBL/GenBank/DDBJ databases">
        <authorList>
            <person name="Gilroy R."/>
        </authorList>
    </citation>
    <scope>NUCLEOTIDE SEQUENCE</scope>
    <source>
        <strain evidence="8">ChiGjej1B1-14440</strain>
    </source>
</reference>
<dbReference type="Pfam" id="PF05103">
    <property type="entry name" value="DivIVA"/>
    <property type="match status" value="1"/>
</dbReference>
<dbReference type="GO" id="GO:0051301">
    <property type="term" value="P:cell division"/>
    <property type="evidence" value="ECO:0007669"/>
    <property type="project" value="UniProtKB-KW"/>
</dbReference>
<dbReference type="AlphaFoldDB" id="A0A9D1XKV2"/>
<dbReference type="GO" id="GO:0005737">
    <property type="term" value="C:cytoplasm"/>
    <property type="evidence" value="ECO:0007669"/>
    <property type="project" value="UniProtKB-SubCell"/>
</dbReference>
<evidence type="ECO:0000313" key="9">
    <source>
        <dbReference type="Proteomes" id="UP000886724"/>
    </source>
</evidence>
<keyword evidence="2" id="KW-0963">Cytoplasm</keyword>
<gene>
    <name evidence="8" type="primary">gpsB</name>
    <name evidence="8" type="ORF">H9980_05315</name>
</gene>
<dbReference type="EMBL" id="DXET01000114">
    <property type="protein sequence ID" value="HIX81378.1"/>
    <property type="molecule type" value="Genomic_DNA"/>
</dbReference>
<comment type="caution">
    <text evidence="8">The sequence shown here is derived from an EMBL/GenBank/DDBJ whole genome shotgun (WGS) entry which is preliminary data.</text>
</comment>
<evidence type="ECO:0000256" key="5">
    <source>
        <dbReference type="ARBA" id="ARBA00023054"/>
    </source>
</evidence>
<evidence type="ECO:0000256" key="4">
    <source>
        <dbReference type="ARBA" id="ARBA00022960"/>
    </source>
</evidence>
<dbReference type="Proteomes" id="UP000886724">
    <property type="component" value="Unassembled WGS sequence"/>
</dbReference>
<sequence>MIKELIDLERKVVLSPKKIVDKEFKVDFKGYNAEEVDHFLDLVVKDYEAFAAMLNASYDRIDQLERRISEQKVKIAKLEREKTLQDDNIHAMEENLSTNVDILKRLSLLEKAVFGKK</sequence>
<dbReference type="GO" id="GO:0008360">
    <property type="term" value="P:regulation of cell shape"/>
    <property type="evidence" value="ECO:0007669"/>
    <property type="project" value="UniProtKB-KW"/>
</dbReference>
<dbReference type="InterPro" id="IPR011229">
    <property type="entry name" value="Cell_cycle_GpsB"/>
</dbReference>
<keyword evidence="4" id="KW-0133">Cell shape</keyword>
<reference evidence="8" key="1">
    <citation type="journal article" date="2021" name="PeerJ">
        <title>Extensive microbial diversity within the chicken gut microbiome revealed by metagenomics and culture.</title>
        <authorList>
            <person name="Gilroy R."/>
            <person name="Ravi A."/>
            <person name="Getino M."/>
            <person name="Pursley I."/>
            <person name="Horton D.L."/>
            <person name="Alikhan N.F."/>
            <person name="Baker D."/>
            <person name="Gharbi K."/>
            <person name="Hall N."/>
            <person name="Watson M."/>
            <person name="Adriaenssens E.M."/>
            <person name="Foster-Nyarko E."/>
            <person name="Jarju S."/>
            <person name="Secka A."/>
            <person name="Antonio M."/>
            <person name="Oren A."/>
            <person name="Chaudhuri R.R."/>
            <person name="La Ragione R."/>
            <person name="Hildebrand F."/>
            <person name="Pallen M.J."/>
        </authorList>
    </citation>
    <scope>NUCLEOTIDE SEQUENCE</scope>
    <source>
        <strain evidence="8">ChiGjej1B1-14440</strain>
    </source>
</reference>
<evidence type="ECO:0000256" key="1">
    <source>
        <dbReference type="ARBA" id="ARBA00004496"/>
    </source>
</evidence>
<name>A0A9D1XKV2_9FIRM</name>
<dbReference type="PIRSF" id="PIRSF029938">
    <property type="entry name" value="UCP029938"/>
    <property type="match status" value="1"/>
</dbReference>
<dbReference type="NCBIfam" id="TIGR03544">
    <property type="entry name" value="DivI1A_domain"/>
    <property type="match status" value="1"/>
</dbReference>
<organism evidence="8 9">
    <name type="scientific">Candidatus Erysipelatoclostridium merdavium</name>
    <dbReference type="NCBI Taxonomy" id="2838566"/>
    <lineage>
        <taxon>Bacteria</taxon>
        <taxon>Bacillati</taxon>
        <taxon>Bacillota</taxon>
        <taxon>Erysipelotrichia</taxon>
        <taxon>Erysipelotrichales</taxon>
        <taxon>Erysipelotrichales incertae sedis</taxon>
    </lineage>
</organism>
<accession>A0A9D1XKV2</accession>
<dbReference type="PANTHER" id="PTHR35794:SF1">
    <property type="entry name" value="CELL CYCLE PROTEIN GPSB"/>
    <property type="match status" value="1"/>
</dbReference>
<proteinExistence type="predicted"/>
<evidence type="ECO:0000256" key="6">
    <source>
        <dbReference type="ARBA" id="ARBA00023306"/>
    </source>
</evidence>
<keyword evidence="5 7" id="KW-0175">Coiled coil</keyword>
<keyword evidence="6" id="KW-0131">Cell cycle</keyword>
<dbReference type="InterPro" id="IPR019933">
    <property type="entry name" value="DivIVA_domain"/>
</dbReference>
<evidence type="ECO:0000256" key="7">
    <source>
        <dbReference type="SAM" id="Coils"/>
    </source>
</evidence>
<dbReference type="Gene3D" id="6.10.250.660">
    <property type="match status" value="1"/>
</dbReference>
<evidence type="ECO:0000256" key="2">
    <source>
        <dbReference type="ARBA" id="ARBA00022490"/>
    </source>
</evidence>
<evidence type="ECO:0000256" key="3">
    <source>
        <dbReference type="ARBA" id="ARBA00022618"/>
    </source>
</evidence>
<dbReference type="NCBIfam" id="NF010725">
    <property type="entry name" value="PRK14127.1"/>
    <property type="match status" value="1"/>
</dbReference>
<dbReference type="InterPro" id="IPR007793">
    <property type="entry name" value="DivIVA_fam"/>
</dbReference>
<comment type="subcellular location">
    <subcellularLocation>
        <location evidence="1">Cytoplasm</location>
    </subcellularLocation>
</comment>
<keyword evidence="3 8" id="KW-0132">Cell division</keyword>
<protein>
    <submittedName>
        <fullName evidence="8">Cell division regulator GpsB</fullName>
    </submittedName>
</protein>